<keyword evidence="3" id="KW-0677">Repeat</keyword>
<keyword evidence="1" id="KW-0433">Leucine-rich repeat</keyword>
<evidence type="ECO:0000313" key="7">
    <source>
        <dbReference type="EMBL" id="KYO39256.1"/>
    </source>
</evidence>
<evidence type="ECO:0000256" key="2">
    <source>
        <dbReference type="ARBA" id="ARBA00022729"/>
    </source>
</evidence>
<dbReference type="PANTHER" id="PTHR24369">
    <property type="entry name" value="ANTIGEN BSP, PUTATIVE-RELATED"/>
    <property type="match status" value="1"/>
</dbReference>
<dbReference type="InterPro" id="IPR003591">
    <property type="entry name" value="Leu-rich_rpt_typical-subtyp"/>
</dbReference>
<dbReference type="eggNOG" id="KOG4237">
    <property type="taxonomic scope" value="Eukaryota"/>
</dbReference>
<dbReference type="SMART" id="SM00013">
    <property type="entry name" value="LRRNT"/>
    <property type="match status" value="1"/>
</dbReference>
<dbReference type="Pfam" id="PF13855">
    <property type="entry name" value="LRR_8"/>
    <property type="match status" value="1"/>
</dbReference>
<dbReference type="InterPro" id="IPR032675">
    <property type="entry name" value="LRR_dom_sf"/>
</dbReference>
<comment type="caution">
    <text evidence="7">The sequence shown here is derived from an EMBL/GenBank/DDBJ whole genome shotgun (WGS) entry which is preliminary data.</text>
</comment>
<organism evidence="7 8">
    <name type="scientific">Alligator mississippiensis</name>
    <name type="common">American alligator</name>
    <dbReference type="NCBI Taxonomy" id="8496"/>
    <lineage>
        <taxon>Eukaryota</taxon>
        <taxon>Metazoa</taxon>
        <taxon>Chordata</taxon>
        <taxon>Craniata</taxon>
        <taxon>Vertebrata</taxon>
        <taxon>Euteleostomi</taxon>
        <taxon>Archelosauria</taxon>
        <taxon>Archosauria</taxon>
        <taxon>Crocodylia</taxon>
        <taxon>Alligatoridae</taxon>
        <taxon>Alligatorinae</taxon>
        <taxon>Alligator</taxon>
    </lineage>
</organism>
<dbReference type="EMBL" id="AKHW03002337">
    <property type="protein sequence ID" value="KYO39256.1"/>
    <property type="molecule type" value="Genomic_DNA"/>
</dbReference>
<feature type="chain" id="PRO_5007586292" evidence="5">
    <location>
        <begin position="22"/>
        <end position="126"/>
    </location>
</feature>
<dbReference type="FunFam" id="3.80.10.10:FF:000032">
    <property type="entry name" value="Slit homolog 2 (Drosophila)"/>
    <property type="match status" value="1"/>
</dbReference>
<dbReference type="InterPro" id="IPR050541">
    <property type="entry name" value="LRR_TM_domain-containing"/>
</dbReference>
<dbReference type="Proteomes" id="UP000050525">
    <property type="component" value="Unassembled WGS sequence"/>
</dbReference>
<dbReference type="GO" id="GO:0042995">
    <property type="term" value="C:cell projection"/>
    <property type="evidence" value="ECO:0007669"/>
    <property type="project" value="UniProtKB-SubCell"/>
</dbReference>
<dbReference type="STRING" id="8496.A0A151NQY3"/>
<protein>
    <submittedName>
        <fullName evidence="7">Slit-like protein 3 protein-like</fullName>
    </submittedName>
</protein>
<dbReference type="Pfam" id="PF01462">
    <property type="entry name" value="LRRNT"/>
    <property type="match status" value="1"/>
</dbReference>
<dbReference type="PROSITE" id="PS51450">
    <property type="entry name" value="LRR"/>
    <property type="match status" value="1"/>
</dbReference>
<dbReference type="PANTHER" id="PTHR24369:SF196">
    <property type="entry name" value="RETICULON 4 RECEPTOR LIKE 1"/>
    <property type="match status" value="1"/>
</dbReference>
<reference evidence="7 8" key="1">
    <citation type="journal article" date="2012" name="Genome Biol.">
        <title>Sequencing three crocodilian genomes to illuminate the evolution of archosaurs and amniotes.</title>
        <authorList>
            <person name="St John J.A."/>
            <person name="Braun E.L."/>
            <person name="Isberg S.R."/>
            <person name="Miles L.G."/>
            <person name="Chong A.Y."/>
            <person name="Gongora J."/>
            <person name="Dalzell P."/>
            <person name="Moran C."/>
            <person name="Bed'hom B."/>
            <person name="Abzhanov A."/>
            <person name="Burgess S.C."/>
            <person name="Cooksey A.M."/>
            <person name="Castoe T.A."/>
            <person name="Crawford N.G."/>
            <person name="Densmore L.D."/>
            <person name="Drew J.C."/>
            <person name="Edwards S.V."/>
            <person name="Faircloth B.C."/>
            <person name="Fujita M.K."/>
            <person name="Greenwold M.J."/>
            <person name="Hoffmann F.G."/>
            <person name="Howard J.M."/>
            <person name="Iguchi T."/>
            <person name="Janes D.E."/>
            <person name="Khan S.Y."/>
            <person name="Kohno S."/>
            <person name="de Koning A.J."/>
            <person name="Lance S.L."/>
            <person name="McCarthy F.M."/>
            <person name="McCormack J.E."/>
            <person name="Merchant M.E."/>
            <person name="Peterson D.G."/>
            <person name="Pollock D.D."/>
            <person name="Pourmand N."/>
            <person name="Raney B.J."/>
            <person name="Roessler K.A."/>
            <person name="Sanford J.R."/>
            <person name="Sawyer R.H."/>
            <person name="Schmidt C.J."/>
            <person name="Triplett E.W."/>
            <person name="Tuberville T.D."/>
            <person name="Venegas-Anaya M."/>
            <person name="Howard J.T."/>
            <person name="Jarvis E.D."/>
            <person name="Guillette L.J.Jr."/>
            <person name="Glenn T.C."/>
            <person name="Green R.E."/>
            <person name="Ray D.A."/>
        </authorList>
    </citation>
    <scope>NUCLEOTIDE SEQUENCE [LARGE SCALE GENOMIC DNA]</scope>
    <source>
        <strain evidence="7">KSC_2009_1</strain>
    </source>
</reference>
<dbReference type="SMART" id="SM00369">
    <property type="entry name" value="LRR_TYP"/>
    <property type="match status" value="3"/>
</dbReference>
<name>A0A151NQY3_ALLMI</name>
<evidence type="ECO:0000256" key="4">
    <source>
        <dbReference type="ARBA" id="ARBA00023180"/>
    </source>
</evidence>
<feature type="signal peptide" evidence="5">
    <location>
        <begin position="1"/>
        <end position="21"/>
    </location>
</feature>
<gene>
    <name evidence="7" type="ORF">Y1Q_0004883</name>
</gene>
<keyword evidence="8" id="KW-1185">Reference proteome</keyword>
<evidence type="ECO:0000256" key="3">
    <source>
        <dbReference type="ARBA" id="ARBA00022737"/>
    </source>
</evidence>
<keyword evidence="2 5" id="KW-0732">Signal</keyword>
<dbReference type="Gene3D" id="3.80.10.10">
    <property type="entry name" value="Ribonuclease Inhibitor"/>
    <property type="match status" value="1"/>
</dbReference>
<dbReference type="GO" id="GO:0005886">
    <property type="term" value="C:plasma membrane"/>
    <property type="evidence" value="ECO:0007669"/>
    <property type="project" value="UniProtKB-SubCell"/>
</dbReference>
<dbReference type="InterPro" id="IPR001611">
    <property type="entry name" value="Leu-rich_rpt"/>
</dbReference>
<evidence type="ECO:0000256" key="5">
    <source>
        <dbReference type="SAM" id="SignalP"/>
    </source>
</evidence>
<evidence type="ECO:0000256" key="1">
    <source>
        <dbReference type="ARBA" id="ARBA00022614"/>
    </source>
</evidence>
<evidence type="ECO:0000259" key="6">
    <source>
        <dbReference type="SMART" id="SM00013"/>
    </source>
</evidence>
<dbReference type="GO" id="GO:0045121">
    <property type="term" value="C:membrane raft"/>
    <property type="evidence" value="ECO:0007669"/>
    <property type="project" value="UniProtKB-SubCell"/>
</dbReference>
<accession>A0A151NQY3</accession>
<keyword evidence="4" id="KW-0325">Glycoprotein</keyword>
<evidence type="ECO:0000313" key="8">
    <source>
        <dbReference type="Proteomes" id="UP000050525"/>
    </source>
</evidence>
<feature type="domain" description="LRRNT" evidence="6">
    <location>
        <begin position="21"/>
        <end position="53"/>
    </location>
</feature>
<dbReference type="GO" id="GO:0043204">
    <property type="term" value="C:perikaryon"/>
    <property type="evidence" value="ECO:0007669"/>
    <property type="project" value="UniProtKB-SubCell"/>
</dbReference>
<dbReference type="GO" id="GO:0098552">
    <property type="term" value="C:side of membrane"/>
    <property type="evidence" value="ECO:0007669"/>
    <property type="project" value="UniProtKB-KW"/>
</dbReference>
<sequence length="126" mass="14027">MVPGAFLCVGLALSVWGRAAGCPHKCTCSAAAVDCHGLGLRAVPRDVPRSAERLDLEKNNITRIAKTDFSGLKNLRVLHLEENQISVIERGAFQDLKQLERLRLNKNKLQVLPELLFQNTQKLTRL</sequence>
<proteinExistence type="predicted"/>
<dbReference type="SUPFAM" id="SSF52058">
    <property type="entry name" value="L domain-like"/>
    <property type="match status" value="1"/>
</dbReference>
<dbReference type="InterPro" id="IPR000372">
    <property type="entry name" value="LRRNT"/>
</dbReference>
<dbReference type="AlphaFoldDB" id="A0A151NQY3"/>